<proteinExistence type="predicted"/>
<dbReference type="AlphaFoldDB" id="A0A0K2TU79"/>
<sequence>MQNGMKITTDIPSIIVNTKLNNSLSIFSYGFLRFCNNCLNRGSEIFFYFSYKEHKLCTSHILMYSYSPL</sequence>
<organism evidence="1">
    <name type="scientific">Lepeophtheirus salmonis</name>
    <name type="common">Salmon louse</name>
    <name type="synonym">Caligus salmonis</name>
    <dbReference type="NCBI Taxonomy" id="72036"/>
    <lineage>
        <taxon>Eukaryota</taxon>
        <taxon>Metazoa</taxon>
        <taxon>Ecdysozoa</taxon>
        <taxon>Arthropoda</taxon>
        <taxon>Crustacea</taxon>
        <taxon>Multicrustacea</taxon>
        <taxon>Hexanauplia</taxon>
        <taxon>Copepoda</taxon>
        <taxon>Siphonostomatoida</taxon>
        <taxon>Caligidae</taxon>
        <taxon>Lepeophtheirus</taxon>
    </lineage>
</organism>
<dbReference type="EMBL" id="HACA01011595">
    <property type="protein sequence ID" value="CDW28956.1"/>
    <property type="molecule type" value="Transcribed_RNA"/>
</dbReference>
<name>A0A0K2TU79_LEPSM</name>
<reference evidence="1" key="1">
    <citation type="submission" date="2014-05" db="EMBL/GenBank/DDBJ databases">
        <authorList>
            <person name="Chronopoulou M."/>
        </authorList>
    </citation>
    <scope>NUCLEOTIDE SEQUENCE</scope>
    <source>
        <tissue evidence="1">Whole organism</tissue>
    </source>
</reference>
<protein>
    <submittedName>
        <fullName evidence="1">Uncharacterized protein</fullName>
    </submittedName>
</protein>
<accession>A0A0K2TU79</accession>
<evidence type="ECO:0000313" key="1">
    <source>
        <dbReference type="EMBL" id="CDW28956.1"/>
    </source>
</evidence>